<name>A0A1V4B241_9PAST</name>
<accession>A0A1V4B241</accession>
<keyword evidence="3" id="KW-1185">Reference proteome</keyword>
<organism evidence="2 3">
    <name type="scientific">Canicola haemoglobinophilus</name>
    <dbReference type="NCBI Taxonomy" id="733"/>
    <lineage>
        <taxon>Bacteria</taxon>
        <taxon>Pseudomonadati</taxon>
        <taxon>Pseudomonadota</taxon>
        <taxon>Gammaproteobacteria</taxon>
        <taxon>Pasteurellales</taxon>
        <taxon>Pasteurellaceae</taxon>
        <taxon>Canicola</taxon>
    </lineage>
</organism>
<gene>
    <name evidence="2" type="ORF">NCTC1659_01394</name>
</gene>
<dbReference type="EMBL" id="UGHF01000001">
    <property type="protein sequence ID" value="STO60122.1"/>
    <property type="molecule type" value="Genomic_DNA"/>
</dbReference>
<proteinExistence type="predicted"/>
<dbReference type="AlphaFoldDB" id="A0A1V4B241"/>
<dbReference type="Pfam" id="PF24723">
    <property type="entry name" value="DUF7675"/>
    <property type="match status" value="1"/>
</dbReference>
<evidence type="ECO:0000313" key="2">
    <source>
        <dbReference type="EMBL" id="STO60122.1"/>
    </source>
</evidence>
<dbReference type="STRING" id="733.B0186_04155"/>
<dbReference type="Proteomes" id="UP000254329">
    <property type="component" value="Unassembled WGS sequence"/>
</dbReference>
<reference evidence="2 3" key="1">
    <citation type="submission" date="2018-06" db="EMBL/GenBank/DDBJ databases">
        <authorList>
            <consortium name="Pathogen Informatics"/>
            <person name="Doyle S."/>
        </authorList>
    </citation>
    <scope>NUCLEOTIDE SEQUENCE [LARGE SCALE GENOMIC DNA]</scope>
    <source>
        <strain evidence="2 3">NCTC1659</strain>
    </source>
</reference>
<dbReference type="InterPro" id="IPR056092">
    <property type="entry name" value="DUF7675"/>
</dbReference>
<protein>
    <recommendedName>
        <fullName evidence="1">DUF7675 domain-containing protein</fullName>
    </recommendedName>
</protein>
<feature type="domain" description="DUF7675" evidence="1">
    <location>
        <begin position="10"/>
        <end position="65"/>
    </location>
</feature>
<sequence length="68" mass="8221">MQNNQVYWHREEGEQIWWKYGDDEIGPLVFSFDKKTKFNFWTDYPHKLTPEQKAIFDIERGALAELKG</sequence>
<evidence type="ECO:0000313" key="3">
    <source>
        <dbReference type="Proteomes" id="UP000254329"/>
    </source>
</evidence>
<evidence type="ECO:0000259" key="1">
    <source>
        <dbReference type="Pfam" id="PF24723"/>
    </source>
</evidence>
<dbReference type="RefSeq" id="WP_078218136.1">
    <property type="nucleotide sequence ID" value="NZ_MUXZ01000009.1"/>
</dbReference>